<dbReference type="RefSeq" id="XP_013289329.1">
    <property type="nucleotide sequence ID" value="XM_013433875.1"/>
</dbReference>
<dbReference type="InterPro" id="IPR042099">
    <property type="entry name" value="ANL_N_sf"/>
</dbReference>
<dbReference type="CDD" id="cd02021">
    <property type="entry name" value="GntK"/>
    <property type="match status" value="1"/>
</dbReference>
<dbReference type="PANTHER" id="PTHR43439:SF2">
    <property type="entry name" value="ENZYME, PUTATIVE (JCVI)-RELATED"/>
    <property type="match status" value="1"/>
</dbReference>
<evidence type="ECO:0000256" key="11">
    <source>
        <dbReference type="ARBA" id="ARBA00048090"/>
    </source>
</evidence>
<evidence type="ECO:0000256" key="2">
    <source>
        <dbReference type="ARBA" id="ARBA00008420"/>
    </source>
</evidence>
<evidence type="ECO:0000256" key="9">
    <source>
        <dbReference type="ARBA" id="ARBA00022840"/>
    </source>
</evidence>
<organism evidence="14 15">
    <name type="scientific">Fonsecaea pedrosoi CBS 271.37</name>
    <dbReference type="NCBI Taxonomy" id="1442368"/>
    <lineage>
        <taxon>Eukaryota</taxon>
        <taxon>Fungi</taxon>
        <taxon>Dikarya</taxon>
        <taxon>Ascomycota</taxon>
        <taxon>Pezizomycotina</taxon>
        <taxon>Eurotiomycetes</taxon>
        <taxon>Chaetothyriomycetidae</taxon>
        <taxon>Chaetothyriales</taxon>
        <taxon>Herpotrichiellaceae</taxon>
        <taxon>Fonsecaea</taxon>
    </lineage>
</organism>
<dbReference type="Gene3D" id="3.40.50.300">
    <property type="entry name" value="P-loop containing nucleotide triphosphate hydrolases"/>
    <property type="match status" value="1"/>
</dbReference>
<dbReference type="PROSITE" id="PS50075">
    <property type="entry name" value="CARRIER"/>
    <property type="match status" value="1"/>
</dbReference>
<evidence type="ECO:0000259" key="13">
    <source>
        <dbReference type="PROSITE" id="PS50075"/>
    </source>
</evidence>
<dbReference type="GeneID" id="25300403"/>
<keyword evidence="8" id="KW-0418">Kinase</keyword>
<keyword evidence="7" id="KW-0547">Nucleotide-binding</keyword>
<keyword evidence="15" id="KW-1185">Reference proteome</keyword>
<dbReference type="InterPro" id="IPR051414">
    <property type="entry name" value="Adenylate-forming_Reductase"/>
</dbReference>
<comment type="catalytic activity">
    <reaction evidence="11">
        <text>D-gluconate + ATP = 6-phospho-D-gluconate + ADP + H(+)</text>
        <dbReference type="Rhea" id="RHEA:19433"/>
        <dbReference type="ChEBI" id="CHEBI:15378"/>
        <dbReference type="ChEBI" id="CHEBI:18391"/>
        <dbReference type="ChEBI" id="CHEBI:30616"/>
        <dbReference type="ChEBI" id="CHEBI:58759"/>
        <dbReference type="ChEBI" id="CHEBI:456216"/>
        <dbReference type="EC" id="2.7.1.12"/>
    </reaction>
</comment>
<accession>A0A0D2E666</accession>
<evidence type="ECO:0000256" key="12">
    <source>
        <dbReference type="SAM" id="MobiDB-lite"/>
    </source>
</evidence>
<dbReference type="Gene3D" id="3.40.50.12780">
    <property type="entry name" value="N-terminal domain of ligase-like"/>
    <property type="match status" value="1"/>
</dbReference>
<feature type="compositionally biased region" description="Low complexity" evidence="12">
    <location>
        <begin position="8"/>
        <end position="22"/>
    </location>
</feature>
<evidence type="ECO:0000256" key="5">
    <source>
        <dbReference type="ARBA" id="ARBA00022553"/>
    </source>
</evidence>
<dbReference type="GO" id="GO:0031177">
    <property type="term" value="F:phosphopantetheine binding"/>
    <property type="evidence" value="ECO:0007669"/>
    <property type="project" value="InterPro"/>
</dbReference>
<dbReference type="InterPro" id="IPR020845">
    <property type="entry name" value="AMP-binding_CS"/>
</dbReference>
<keyword evidence="6" id="KW-0808">Transferase</keyword>
<dbReference type="InterPro" id="IPR027417">
    <property type="entry name" value="P-loop_NTPase"/>
</dbReference>
<dbReference type="SMART" id="SM00823">
    <property type="entry name" value="PKS_PP"/>
    <property type="match status" value="1"/>
</dbReference>
<feature type="region of interest" description="Disordered" evidence="12">
    <location>
        <begin position="1"/>
        <end position="36"/>
    </location>
</feature>
<dbReference type="InterPro" id="IPR006162">
    <property type="entry name" value="Ppantetheine_attach_site"/>
</dbReference>
<keyword evidence="4" id="KW-0596">Phosphopantetheine</keyword>
<dbReference type="InterPro" id="IPR036736">
    <property type="entry name" value="ACP-like_sf"/>
</dbReference>
<dbReference type="Pfam" id="PF23562">
    <property type="entry name" value="AMP-binding_C_3"/>
    <property type="match status" value="1"/>
</dbReference>
<dbReference type="Proteomes" id="UP000053029">
    <property type="component" value="Unassembled WGS sequence"/>
</dbReference>
<evidence type="ECO:0000256" key="1">
    <source>
        <dbReference type="ARBA" id="ARBA00004875"/>
    </source>
</evidence>
<keyword evidence="5" id="KW-0597">Phosphoprotein</keyword>
<dbReference type="SUPFAM" id="SSF56801">
    <property type="entry name" value="Acetyl-CoA synthetase-like"/>
    <property type="match status" value="1"/>
</dbReference>
<reference evidence="14 15" key="1">
    <citation type="submission" date="2015-01" db="EMBL/GenBank/DDBJ databases">
        <title>The Genome Sequence of Fonsecaea pedrosoi CBS 271.37.</title>
        <authorList>
            <consortium name="The Broad Institute Genomics Platform"/>
            <person name="Cuomo C."/>
            <person name="de Hoog S."/>
            <person name="Gorbushina A."/>
            <person name="Stielow B."/>
            <person name="Teixiera M."/>
            <person name="Abouelleil A."/>
            <person name="Chapman S.B."/>
            <person name="Priest M."/>
            <person name="Young S.K."/>
            <person name="Wortman J."/>
            <person name="Nusbaum C."/>
            <person name="Birren B."/>
        </authorList>
    </citation>
    <scope>NUCLEOTIDE SEQUENCE [LARGE SCALE GENOMIC DNA]</scope>
    <source>
        <strain evidence="14 15">CBS 271.37</strain>
    </source>
</reference>
<evidence type="ECO:0000256" key="8">
    <source>
        <dbReference type="ARBA" id="ARBA00022777"/>
    </source>
</evidence>
<dbReference type="InterPro" id="IPR036291">
    <property type="entry name" value="NAD(P)-bd_dom_sf"/>
</dbReference>
<protein>
    <recommendedName>
        <fullName evidence="3">gluconokinase</fullName>
        <ecNumber evidence="3">2.7.1.12</ecNumber>
    </recommendedName>
    <alternativeName>
        <fullName evidence="10">Gluconate kinase</fullName>
    </alternativeName>
</protein>
<dbReference type="GO" id="GO:0046316">
    <property type="term" value="F:gluconokinase activity"/>
    <property type="evidence" value="ECO:0007669"/>
    <property type="project" value="UniProtKB-EC"/>
</dbReference>
<evidence type="ECO:0000313" key="15">
    <source>
        <dbReference type="Proteomes" id="UP000053029"/>
    </source>
</evidence>
<dbReference type="STRING" id="1442368.A0A0D2E666"/>
<dbReference type="PANTHER" id="PTHR43439">
    <property type="entry name" value="PHENYLACETATE-COENZYME A LIGASE"/>
    <property type="match status" value="1"/>
</dbReference>
<dbReference type="SUPFAM" id="SSF51735">
    <property type="entry name" value="NAD(P)-binding Rossmann-fold domains"/>
    <property type="match status" value="1"/>
</dbReference>
<dbReference type="Gene3D" id="1.10.1200.10">
    <property type="entry name" value="ACP-like"/>
    <property type="match status" value="1"/>
</dbReference>
<proteinExistence type="inferred from homology"/>
<dbReference type="HOGENOM" id="CLU_002220_2_1_1"/>
<feature type="compositionally biased region" description="Pro residues" evidence="12">
    <location>
        <begin position="23"/>
        <end position="36"/>
    </location>
</feature>
<dbReference type="AlphaFoldDB" id="A0A0D2E666"/>
<keyword evidence="9" id="KW-0067">ATP-binding</keyword>
<evidence type="ECO:0000256" key="7">
    <source>
        <dbReference type="ARBA" id="ARBA00022741"/>
    </source>
</evidence>
<dbReference type="Pfam" id="PF00550">
    <property type="entry name" value="PP-binding"/>
    <property type="match status" value="1"/>
</dbReference>
<dbReference type="InterPro" id="IPR013120">
    <property type="entry name" value="FAR_NAD-bd"/>
</dbReference>
<evidence type="ECO:0000313" key="14">
    <source>
        <dbReference type="EMBL" id="KIW85521.1"/>
    </source>
</evidence>
<dbReference type="InterPro" id="IPR006001">
    <property type="entry name" value="Therm_gnt_kin"/>
</dbReference>
<dbReference type="PROSITE" id="PS00455">
    <property type="entry name" value="AMP_BINDING"/>
    <property type="match status" value="1"/>
</dbReference>
<name>A0A0D2E666_9EURO</name>
<dbReference type="OrthoDB" id="429813at2759"/>
<dbReference type="EMBL" id="KN846969">
    <property type="protein sequence ID" value="KIW85521.1"/>
    <property type="molecule type" value="Genomic_DNA"/>
</dbReference>
<dbReference type="GO" id="GO:0005975">
    <property type="term" value="P:carbohydrate metabolic process"/>
    <property type="evidence" value="ECO:0007669"/>
    <property type="project" value="InterPro"/>
</dbReference>
<dbReference type="PROSITE" id="PS00012">
    <property type="entry name" value="PHOSPHOPANTETHEINE"/>
    <property type="match status" value="1"/>
</dbReference>
<dbReference type="Pfam" id="PF07993">
    <property type="entry name" value="NAD_binding_4"/>
    <property type="match status" value="1"/>
</dbReference>
<dbReference type="GO" id="GO:0005524">
    <property type="term" value="F:ATP binding"/>
    <property type="evidence" value="ECO:0007669"/>
    <property type="project" value="UniProtKB-KW"/>
</dbReference>
<sequence>MASVDMRSPLPVSKVSPVASPSLQPPTPPLSPPLPSPRTITELLSLRARDFPDEPIFGYPSDALDYLEYTYSDLVRISSQAARRYAECLPSRTDSHQETRVIALLGPSDLDYFFTLLALSRLGFTVLFLSTRISQAAYLSLLDVTKCRHIVVGSSFRKTANALAAARDGLEVIDILTQAQYMTNTQLDDAALQQQHFDLDQESSKVAWIIHSSGSTGLPKPIYQTHKAALKNYENSLRMRGFVTLPLFHAFGLSNVFRGITAVKKIYIYNANLPLTSQHLLKILTDHEFEIFLAVPYALKLLSETHDGINALAALKVVMFGGSACPDALGDLLTEGGVNLISHYGTTETGQLMTSFRPADDKAWNYVREHDQLKPYLRMEPQGGNLYELCVLDGWPSKVATNRDDGSYATKDLFEPHPSIPGAWKYCGRLDDTLVLVNGEKAIPLAMEQALRQNKLVREAVMFGTGKSQLGMMVIASEQGAGMSAGDLLESIWPTIMAENKALPAYAQLAKEMITVLPAGTAYPCTDKGSLIRQAFYRAFHNEIEEVYHQAESRTAGTLVLSELELREFIRGHLLDLCPQDESTCLTDDTDLFSLGVDSLHSTRLRAKILQEVQLNGNSLPQNIVFEYPTIAKLAAAILNIRDRKSGETQDVVKEMERLVEKYSEFPQHIPVPSKSTGRCIVVTGATGSLGAHLVAQLVRRQDISEVCCLVRASSRSSARRRVIESMQRRALYHTLPLDLRRKISCYPSDFSKTDLGLGDSVYASISAKITSLVHCAWSVNFNKNLSSFEADCIAGTRHLMLLCLSAQQPTPASFNFCSSVSTVTNTPGDAVAEALPQSFKCAQGMGYAQSKLVTEHLVTRAASQTGMEARVLRVGQIIADTAHGIWNDTEAIPLMLQAATTIGALPTLDEHPRWLPVDSVARVVMDISLSSTTHAVFNIVNPRTFHWTNDLLPALHNAGLSFAQVNQREWIRRLRASNPDPEQNPTIKLVEFFSSKYDNDLTKRKNFKYVTSTAEQISPELGMVPALSTDLVKKFVGHFLKTNWTATAPTAGSRQQQSTRLIVLSGPPGVNKSTLAIELAESLSCPVIDGDAVHDAIAKVKMSSGIHLSSLDRQIWLARIKLEVLERVRADQIVHGDQPKSSGRSGKDVILTCSALSRSDRNTLRNILSRSNDETEAEYINTVFVVLQATEDEILRRVGDGQRNTMKLDMVAPRLDTTGHADVDEPDIFPVDAEQEMEAIIQEALGGLAVLT</sequence>
<dbReference type="SUPFAM" id="SSF52540">
    <property type="entry name" value="P-loop containing nucleoside triphosphate hydrolases"/>
    <property type="match status" value="1"/>
</dbReference>
<dbReference type="InterPro" id="IPR000873">
    <property type="entry name" value="AMP-dep_synth/lig_dom"/>
</dbReference>
<dbReference type="SUPFAM" id="SSF47336">
    <property type="entry name" value="ACP-like"/>
    <property type="match status" value="1"/>
</dbReference>
<dbReference type="EC" id="2.7.1.12" evidence="3"/>
<evidence type="ECO:0000256" key="6">
    <source>
        <dbReference type="ARBA" id="ARBA00022679"/>
    </source>
</evidence>
<evidence type="ECO:0000256" key="3">
    <source>
        <dbReference type="ARBA" id="ARBA00012054"/>
    </source>
</evidence>
<evidence type="ECO:0000256" key="4">
    <source>
        <dbReference type="ARBA" id="ARBA00022450"/>
    </source>
</evidence>
<feature type="domain" description="Carrier" evidence="13">
    <location>
        <begin position="561"/>
        <end position="642"/>
    </location>
</feature>
<comment type="similarity">
    <text evidence="2">Belongs to the gluconokinase GntK/GntV family.</text>
</comment>
<comment type="pathway">
    <text evidence="1">Carbohydrate acid metabolism; D-gluconate degradation.</text>
</comment>
<dbReference type="Gene3D" id="3.40.50.720">
    <property type="entry name" value="NAD(P)-binding Rossmann-like Domain"/>
    <property type="match status" value="1"/>
</dbReference>
<dbReference type="InterPro" id="IPR009081">
    <property type="entry name" value="PP-bd_ACP"/>
</dbReference>
<dbReference type="Pfam" id="PF00501">
    <property type="entry name" value="AMP-binding"/>
    <property type="match status" value="1"/>
</dbReference>
<dbReference type="VEuPathDB" id="FungiDB:Z517_00913"/>
<dbReference type="UniPathway" id="UPA00792"/>
<dbReference type="InterPro" id="IPR020806">
    <property type="entry name" value="PKS_PP-bd"/>
</dbReference>
<evidence type="ECO:0000256" key="10">
    <source>
        <dbReference type="ARBA" id="ARBA00029835"/>
    </source>
</evidence>
<gene>
    <name evidence="14" type="ORF">Z517_00913</name>
</gene>